<dbReference type="PANTHER" id="PTHR35024">
    <property type="entry name" value="HYPOTHETICAL CYTOSOLIC PROTEIN"/>
    <property type="match status" value="1"/>
</dbReference>
<name>H1DKG5_9BACT</name>
<accession>H1DKG5</accession>
<dbReference type="AlphaFoldDB" id="H1DKG5"/>
<comment type="caution">
    <text evidence="2">The sequence shown here is derived from an EMBL/GenBank/DDBJ whole genome shotgun (WGS) entry which is preliminary data.</text>
</comment>
<dbReference type="GeneID" id="98070279"/>
<dbReference type="HOGENOM" id="CLU_072799_6_5_10"/>
<gene>
    <name evidence="2" type="ORF">HMPREF9449_02751</name>
</gene>
<dbReference type="RefSeq" id="WP_009137895.1">
    <property type="nucleotide sequence ID" value="NZ_JH594597.1"/>
</dbReference>
<dbReference type="Proteomes" id="UP000004892">
    <property type="component" value="Unassembled WGS sequence"/>
</dbReference>
<dbReference type="EMBL" id="ADMC01000028">
    <property type="protein sequence ID" value="EHP45779.1"/>
    <property type="molecule type" value="Genomic_DNA"/>
</dbReference>
<evidence type="ECO:0000256" key="1">
    <source>
        <dbReference type="ARBA" id="ARBA00044755"/>
    </source>
</evidence>
<evidence type="ECO:0008006" key="4">
    <source>
        <dbReference type="Google" id="ProtNLM"/>
    </source>
</evidence>
<evidence type="ECO:0000313" key="2">
    <source>
        <dbReference type="EMBL" id="EHP45779.1"/>
    </source>
</evidence>
<protein>
    <recommendedName>
        <fullName evidence="4">Polymer-forming cytoskeletal protein</fullName>
    </recommendedName>
</protein>
<keyword evidence="3" id="KW-1185">Reference proteome</keyword>
<sequence length="122" mass="13000">MGKEPNSNAVNLICEGTHIVGDIKTKNDIRIDGTIKGKIHTSGRLVVGNTAKIEGDIECVNVDVIGVVIGNITAEAAVTLKAPARIVGDILSSVLSIEEGVFFDGKCQMVKKDIRETKEVQK</sequence>
<dbReference type="InterPro" id="IPR007607">
    <property type="entry name" value="BacA/B"/>
</dbReference>
<dbReference type="STRING" id="742817.HMPREF9449_02751"/>
<proteinExistence type="inferred from homology"/>
<dbReference type="eggNOG" id="COG1664">
    <property type="taxonomic scope" value="Bacteria"/>
</dbReference>
<comment type="similarity">
    <text evidence="1">Belongs to the bactofilin family.</text>
</comment>
<reference evidence="2 3" key="1">
    <citation type="submission" date="2012-01" db="EMBL/GenBank/DDBJ databases">
        <title>The Genome Sequence of Odoribacter laneus YIT 12061.</title>
        <authorList>
            <consortium name="The Broad Institute Genome Sequencing Platform"/>
            <person name="Earl A."/>
            <person name="Ward D."/>
            <person name="Feldgarden M."/>
            <person name="Gevers D."/>
            <person name="Morotomi M."/>
            <person name="Young S.K."/>
            <person name="Zeng Q."/>
            <person name="Gargeya S."/>
            <person name="Fitzgerald M."/>
            <person name="Haas B."/>
            <person name="Abouelleil A."/>
            <person name="Alvarado L."/>
            <person name="Arachchi H.M."/>
            <person name="Berlin A."/>
            <person name="Chapman S.B."/>
            <person name="Gearin G."/>
            <person name="Goldberg J."/>
            <person name="Griggs A."/>
            <person name="Gujja S."/>
            <person name="Hansen M."/>
            <person name="Heiman D."/>
            <person name="Howarth C."/>
            <person name="Larimer J."/>
            <person name="Lui A."/>
            <person name="MacDonald P.J.P."/>
            <person name="McCowen C."/>
            <person name="Montmayeur A."/>
            <person name="Murphy C."/>
            <person name="Neiman D."/>
            <person name="Pearson M."/>
            <person name="Priest M."/>
            <person name="Roberts A."/>
            <person name="Saif S."/>
            <person name="Shea T."/>
            <person name="Sisk P."/>
            <person name="Stolte C."/>
            <person name="Sykes S."/>
            <person name="Wortman J."/>
            <person name="Nusbaum C."/>
            <person name="Birren B."/>
        </authorList>
    </citation>
    <scope>NUCLEOTIDE SEQUENCE [LARGE SCALE GENOMIC DNA]</scope>
    <source>
        <strain evidence="2 3">YIT 12061</strain>
    </source>
</reference>
<evidence type="ECO:0000313" key="3">
    <source>
        <dbReference type="Proteomes" id="UP000004892"/>
    </source>
</evidence>
<dbReference type="Pfam" id="PF04519">
    <property type="entry name" value="Bactofilin"/>
    <property type="match status" value="1"/>
</dbReference>
<organism evidence="2 3">
    <name type="scientific">Odoribacter laneus YIT 12061</name>
    <dbReference type="NCBI Taxonomy" id="742817"/>
    <lineage>
        <taxon>Bacteria</taxon>
        <taxon>Pseudomonadati</taxon>
        <taxon>Bacteroidota</taxon>
        <taxon>Bacteroidia</taxon>
        <taxon>Bacteroidales</taxon>
        <taxon>Odoribacteraceae</taxon>
        <taxon>Odoribacter</taxon>
    </lineage>
</organism>
<dbReference type="PATRIC" id="fig|742817.3.peg.2944"/>
<dbReference type="PANTHER" id="PTHR35024:SF4">
    <property type="entry name" value="POLYMER-FORMING CYTOSKELETAL PROTEIN"/>
    <property type="match status" value="1"/>
</dbReference>